<evidence type="ECO:0000313" key="4">
    <source>
        <dbReference type="Proteomes" id="UP001500683"/>
    </source>
</evidence>
<dbReference type="EMBL" id="BAAAZG010000083">
    <property type="protein sequence ID" value="GAA4105469.1"/>
    <property type="molecule type" value="Genomic_DNA"/>
</dbReference>
<comment type="caution">
    <text evidence="3">The sequence shown here is derived from an EMBL/GenBank/DDBJ whole genome shotgun (WGS) entry which is preliminary data.</text>
</comment>
<dbReference type="Pfam" id="PF13569">
    <property type="entry name" value="DUF4132"/>
    <property type="match status" value="1"/>
</dbReference>
<evidence type="ECO:0000259" key="2">
    <source>
        <dbReference type="Pfam" id="PF24879"/>
    </source>
</evidence>
<reference evidence="4" key="1">
    <citation type="journal article" date="2019" name="Int. J. Syst. Evol. Microbiol.">
        <title>The Global Catalogue of Microorganisms (GCM) 10K type strain sequencing project: providing services to taxonomists for standard genome sequencing and annotation.</title>
        <authorList>
            <consortium name="The Broad Institute Genomics Platform"/>
            <consortium name="The Broad Institute Genome Sequencing Center for Infectious Disease"/>
            <person name="Wu L."/>
            <person name="Ma J."/>
        </authorList>
    </citation>
    <scope>NUCLEOTIDE SEQUENCE [LARGE SCALE GENOMIC DNA]</scope>
    <source>
        <strain evidence="4">JCM 16702</strain>
    </source>
</reference>
<protein>
    <recommendedName>
        <fullName evidence="5">DUF4132 domain-containing protein</fullName>
    </recommendedName>
</protein>
<evidence type="ECO:0000259" key="1">
    <source>
        <dbReference type="Pfam" id="PF13569"/>
    </source>
</evidence>
<feature type="domain" description="DUF4132" evidence="1">
    <location>
        <begin position="232"/>
        <end position="413"/>
    </location>
</feature>
<dbReference type="InterPro" id="IPR025406">
    <property type="entry name" value="DUF4132"/>
</dbReference>
<dbReference type="Proteomes" id="UP001500683">
    <property type="component" value="Unassembled WGS sequence"/>
</dbReference>
<sequence length="635" mass="70738">MSPPPAKIDRMPNEDASPAGALALADVGAVDAHMVLMQAVRPTKTWRRRTLELLEEPGVREHVLATVRGYARGDRAVAPQWGPPDLLELVVDDAARGYVWAAALTGDPSAFTELVTIFRHTSWLSREYFGNEPLANATVNALGVCDHPEVMTTLRALGREVGYPGGRKQVENAVRAAAERQGLSPRQLTERAVPGHGFGRDGSTAWELGGYQGVVAIEDPRTVRLTFTDDGGRLLRTVPAALKEPFADEIRQMKDLAKQVRGTLAAERARIEALMAAEATWTYGEWCRYYRDHPITGVVTCGLIWEFERPEGTWAAATPAGFTLVTDDGDVLPEPGEAARVRLWHPLRAPVAQVRAWRTFVTDNQMVQPFKQAFREIYRLTPAEEETGVYSNRFAAHIVRYRQLYALFKQRGWTANYLGPYDDGCTGQAKGVLAEGEWRARFFHEAVEMQGYEPPDYASTDQVRFDRRAGRGWREVPLAEVPPVVFSEAMRDVDLFVGVTSVAADPDWIDRGEDRFVDYWRRAGFGELSASAETRRDALARILPRTKIADRCALDGRFLVVRGDLRTYKIHLGSANILMDPGDQYLCIVPGRARGGTIFLPFEDDRLALILSKAFLLAADTTITDPSIMEQIRRG</sequence>
<dbReference type="Pfam" id="PF24879">
    <property type="entry name" value="DUF7737"/>
    <property type="match status" value="1"/>
</dbReference>
<evidence type="ECO:0000313" key="3">
    <source>
        <dbReference type="EMBL" id="GAA4105469.1"/>
    </source>
</evidence>
<feature type="domain" description="DUF7737" evidence="2">
    <location>
        <begin position="532"/>
        <end position="632"/>
    </location>
</feature>
<keyword evidence="4" id="KW-1185">Reference proteome</keyword>
<proteinExistence type="predicted"/>
<evidence type="ECO:0008006" key="5">
    <source>
        <dbReference type="Google" id="ProtNLM"/>
    </source>
</evidence>
<organism evidence="3 4">
    <name type="scientific">Actinomadura miaoliensis</name>
    <dbReference type="NCBI Taxonomy" id="430685"/>
    <lineage>
        <taxon>Bacteria</taxon>
        <taxon>Bacillati</taxon>
        <taxon>Actinomycetota</taxon>
        <taxon>Actinomycetes</taxon>
        <taxon>Streptosporangiales</taxon>
        <taxon>Thermomonosporaceae</taxon>
        <taxon>Actinomadura</taxon>
    </lineage>
</organism>
<gene>
    <name evidence="3" type="ORF">GCM10022214_85590</name>
</gene>
<name>A0ABP7X5W5_9ACTN</name>
<dbReference type="InterPro" id="IPR056639">
    <property type="entry name" value="DUF7737"/>
</dbReference>
<accession>A0ABP7X5W5</accession>